<protein>
    <recommendedName>
        <fullName evidence="8">Major facilitator superfamily (MFS) profile domain-containing protein</fullName>
    </recommendedName>
</protein>
<feature type="transmembrane region" description="Helical" evidence="7">
    <location>
        <begin position="235"/>
        <end position="255"/>
    </location>
</feature>
<feature type="domain" description="Major facilitator superfamily (MFS) profile" evidence="8">
    <location>
        <begin position="39"/>
        <end position="547"/>
    </location>
</feature>
<keyword evidence="4 7" id="KW-1133">Transmembrane helix</keyword>
<evidence type="ECO:0000313" key="9">
    <source>
        <dbReference type="EMBL" id="EXJ76287.1"/>
    </source>
</evidence>
<dbReference type="SUPFAM" id="SSF103473">
    <property type="entry name" value="MFS general substrate transporter"/>
    <property type="match status" value="1"/>
</dbReference>
<gene>
    <name evidence="9" type="ORF">A1O5_00795</name>
</gene>
<feature type="transmembrane region" description="Helical" evidence="7">
    <location>
        <begin position="195"/>
        <end position="215"/>
    </location>
</feature>
<dbReference type="PROSITE" id="PS50850">
    <property type="entry name" value="MFS"/>
    <property type="match status" value="1"/>
</dbReference>
<evidence type="ECO:0000256" key="7">
    <source>
        <dbReference type="SAM" id="Phobius"/>
    </source>
</evidence>
<evidence type="ECO:0000256" key="5">
    <source>
        <dbReference type="ARBA" id="ARBA00023136"/>
    </source>
</evidence>
<feature type="transmembrane region" description="Helical" evidence="7">
    <location>
        <begin position="431"/>
        <end position="453"/>
    </location>
</feature>
<feature type="region of interest" description="Disordered" evidence="6">
    <location>
        <begin position="1"/>
        <end position="20"/>
    </location>
</feature>
<comment type="caution">
    <text evidence="9">The sequence shown here is derived from an EMBL/GenBank/DDBJ whole genome shotgun (WGS) entry which is preliminary data.</text>
</comment>
<evidence type="ECO:0000259" key="8">
    <source>
        <dbReference type="PROSITE" id="PS50850"/>
    </source>
</evidence>
<feature type="transmembrane region" description="Helical" evidence="7">
    <location>
        <begin position="45"/>
        <end position="65"/>
    </location>
</feature>
<dbReference type="RefSeq" id="XP_007739604.1">
    <property type="nucleotide sequence ID" value="XM_007741414.1"/>
</dbReference>
<feature type="transmembrane region" description="Helical" evidence="7">
    <location>
        <begin position="129"/>
        <end position="151"/>
    </location>
</feature>
<feature type="transmembrane region" description="Helical" evidence="7">
    <location>
        <begin position="370"/>
        <end position="391"/>
    </location>
</feature>
<keyword evidence="2" id="KW-0813">Transport</keyword>
<feature type="transmembrane region" description="Helical" evidence="7">
    <location>
        <begin position="107"/>
        <end position="123"/>
    </location>
</feature>
<feature type="transmembrane region" description="Helical" evidence="7">
    <location>
        <begin position="338"/>
        <end position="358"/>
    </location>
</feature>
<dbReference type="Pfam" id="PF06609">
    <property type="entry name" value="TRI12"/>
    <property type="match status" value="1"/>
</dbReference>
<reference evidence="9 10" key="1">
    <citation type="submission" date="2013-03" db="EMBL/GenBank/DDBJ databases">
        <title>The Genome Sequence of Cladophialophora psammophila CBS 110553.</title>
        <authorList>
            <consortium name="The Broad Institute Genomics Platform"/>
            <person name="Cuomo C."/>
            <person name="de Hoog S."/>
            <person name="Gorbushina A."/>
            <person name="Walker B."/>
            <person name="Young S.K."/>
            <person name="Zeng Q."/>
            <person name="Gargeya S."/>
            <person name="Fitzgerald M."/>
            <person name="Haas B."/>
            <person name="Abouelleil A."/>
            <person name="Allen A.W."/>
            <person name="Alvarado L."/>
            <person name="Arachchi H.M."/>
            <person name="Berlin A.M."/>
            <person name="Chapman S.B."/>
            <person name="Gainer-Dewar J."/>
            <person name="Goldberg J."/>
            <person name="Griggs A."/>
            <person name="Gujja S."/>
            <person name="Hansen M."/>
            <person name="Howarth C."/>
            <person name="Imamovic A."/>
            <person name="Ireland A."/>
            <person name="Larimer J."/>
            <person name="McCowan C."/>
            <person name="Murphy C."/>
            <person name="Pearson M."/>
            <person name="Poon T.W."/>
            <person name="Priest M."/>
            <person name="Roberts A."/>
            <person name="Saif S."/>
            <person name="Shea T."/>
            <person name="Sisk P."/>
            <person name="Sykes S."/>
            <person name="Wortman J."/>
            <person name="Nusbaum C."/>
            <person name="Birren B."/>
        </authorList>
    </citation>
    <scope>NUCLEOTIDE SEQUENCE [LARGE SCALE GENOMIC DNA]</scope>
    <source>
        <strain evidence="9 10">CBS 110553</strain>
    </source>
</reference>
<dbReference type="InterPro" id="IPR036259">
    <property type="entry name" value="MFS_trans_sf"/>
</dbReference>
<feature type="compositionally biased region" description="Basic and acidic residues" evidence="6">
    <location>
        <begin position="1"/>
        <end position="13"/>
    </location>
</feature>
<dbReference type="Proteomes" id="UP000019471">
    <property type="component" value="Unassembled WGS sequence"/>
</dbReference>
<feature type="region of interest" description="Disordered" evidence="6">
    <location>
        <begin position="569"/>
        <end position="592"/>
    </location>
</feature>
<evidence type="ECO:0000313" key="10">
    <source>
        <dbReference type="Proteomes" id="UP000019471"/>
    </source>
</evidence>
<dbReference type="EMBL" id="AMGX01000001">
    <property type="protein sequence ID" value="EXJ76287.1"/>
    <property type="molecule type" value="Genomic_DNA"/>
</dbReference>
<dbReference type="InterPro" id="IPR020846">
    <property type="entry name" value="MFS_dom"/>
</dbReference>
<feature type="transmembrane region" description="Helical" evidence="7">
    <location>
        <begin position="304"/>
        <end position="326"/>
    </location>
</feature>
<dbReference type="AlphaFoldDB" id="W9X739"/>
<feature type="transmembrane region" description="Helical" evidence="7">
    <location>
        <begin position="524"/>
        <end position="542"/>
    </location>
</feature>
<dbReference type="InterPro" id="IPR053791">
    <property type="entry name" value="MFS_Tri12-like"/>
</dbReference>
<keyword evidence="5 7" id="KW-0472">Membrane</keyword>
<keyword evidence="10" id="KW-1185">Reference proteome</keyword>
<feature type="transmembrane region" description="Helical" evidence="7">
    <location>
        <begin position="77"/>
        <end position="95"/>
    </location>
</feature>
<evidence type="ECO:0000256" key="2">
    <source>
        <dbReference type="ARBA" id="ARBA00022448"/>
    </source>
</evidence>
<dbReference type="GO" id="GO:0022857">
    <property type="term" value="F:transmembrane transporter activity"/>
    <property type="evidence" value="ECO:0007669"/>
    <property type="project" value="InterPro"/>
</dbReference>
<dbReference type="STRING" id="1182543.W9X739"/>
<feature type="transmembrane region" description="Helical" evidence="7">
    <location>
        <begin position="261"/>
        <end position="283"/>
    </location>
</feature>
<evidence type="ECO:0000256" key="6">
    <source>
        <dbReference type="SAM" id="MobiDB-lite"/>
    </source>
</evidence>
<dbReference type="eggNOG" id="KOG0254">
    <property type="taxonomic scope" value="Eukaryota"/>
</dbReference>
<dbReference type="PANTHER" id="PTHR23501">
    <property type="entry name" value="MAJOR FACILITATOR SUPERFAMILY"/>
    <property type="match status" value="1"/>
</dbReference>
<dbReference type="GO" id="GO:0005886">
    <property type="term" value="C:plasma membrane"/>
    <property type="evidence" value="ECO:0007669"/>
    <property type="project" value="TreeGrafter"/>
</dbReference>
<accession>W9X739</accession>
<dbReference type="CDD" id="cd06179">
    <property type="entry name" value="MFS_TRI12_like"/>
    <property type="match status" value="1"/>
</dbReference>
<name>W9X739_9EURO</name>
<comment type="subcellular location">
    <subcellularLocation>
        <location evidence="1">Membrane</location>
        <topology evidence="1">Multi-pass membrane protein</topology>
    </subcellularLocation>
</comment>
<feature type="compositionally biased region" description="Basic and acidic residues" evidence="6">
    <location>
        <begin position="578"/>
        <end position="592"/>
    </location>
</feature>
<proteinExistence type="predicted"/>
<dbReference type="Gene3D" id="1.20.1250.20">
    <property type="entry name" value="MFS general substrate transporter like domains"/>
    <property type="match status" value="2"/>
</dbReference>
<dbReference type="GeneID" id="19185531"/>
<dbReference type="InterPro" id="IPR010573">
    <property type="entry name" value="MFS_Str1/Tri12-like"/>
</dbReference>
<feature type="transmembrane region" description="Helical" evidence="7">
    <location>
        <begin position="397"/>
        <end position="419"/>
    </location>
</feature>
<evidence type="ECO:0000256" key="3">
    <source>
        <dbReference type="ARBA" id="ARBA00022692"/>
    </source>
</evidence>
<evidence type="ECO:0000256" key="1">
    <source>
        <dbReference type="ARBA" id="ARBA00004141"/>
    </source>
</evidence>
<organism evidence="9 10">
    <name type="scientific">Cladophialophora psammophila CBS 110553</name>
    <dbReference type="NCBI Taxonomy" id="1182543"/>
    <lineage>
        <taxon>Eukaryota</taxon>
        <taxon>Fungi</taxon>
        <taxon>Dikarya</taxon>
        <taxon>Ascomycota</taxon>
        <taxon>Pezizomycotina</taxon>
        <taxon>Eurotiomycetes</taxon>
        <taxon>Chaetothyriomycetidae</taxon>
        <taxon>Chaetothyriales</taxon>
        <taxon>Herpotrichiellaceae</taxon>
        <taxon>Cladophialophora</taxon>
    </lineage>
</organism>
<keyword evidence="3 7" id="KW-0812">Transmembrane</keyword>
<sequence>MEPEKTHFEEVEKSGPPQGTQLIDTQTEAQVAEPHLNWRVIPVTVGFWLTWCAWQCTFNLLSSVLTYVNEDIGPDTNYTWAIIVITIDIAVVWPISGSLSDTLGRRYFFLVGLTFSIVGAIIACTAKSISVLIVANTILGIGTAMHQMVLAGISEIYPNKWRGIAISSINFVSTPFAGVGPYIAHIIVERLSWRWLYFVAIIIDVVAFLMLAIFYHPPKPNRTLSRRQLLKKIDFVGLGLFALGLTVFLVGVSWAGGQFSWRSAAVLVPMIGGGAVLVAYGFWAEVYGTKNPLFPPFLFKDIKGFTNVLLICFVASMPLMSSLTFWPIQVANLYTTDALKIGLYTVPLTLGTVFGGVLTATIRWWRPTNYYLTACAVLLTIFTGLLSTLGPGDLKKALAYVFLYGTGVGLCEIAIIVVIQFSTTAQHLGTVTGLLSSMRGIAGALGISVYSSILSTRLGADLPKRLAAATLPLGLPESSFPILLGAVFTANFTSIPQIPGITPDIIQATTSATKLSWAYSFKPIYWLGSALGVVAVVLSYFTRDISSKMDNQLDVDLKDHELSHLHDVLHHQHHHQHKDGVTTEESRIRETV</sequence>
<feature type="transmembrane region" description="Helical" evidence="7">
    <location>
        <begin position="163"/>
        <end position="183"/>
    </location>
</feature>
<dbReference type="PANTHER" id="PTHR23501:SF109">
    <property type="entry name" value="MAJOR FACILITATOR SUPERFAMILY (MFS) PROFILE DOMAIN-CONTAINING PROTEIN-RELATED"/>
    <property type="match status" value="1"/>
</dbReference>
<dbReference type="HOGENOM" id="CLU_000960_25_2_1"/>
<dbReference type="OrthoDB" id="2587356at2759"/>
<evidence type="ECO:0000256" key="4">
    <source>
        <dbReference type="ARBA" id="ARBA00022989"/>
    </source>
</evidence>